<evidence type="ECO:0000313" key="3">
    <source>
        <dbReference type="EMBL" id="RWR15747.1"/>
    </source>
</evidence>
<evidence type="ECO:0000256" key="1">
    <source>
        <dbReference type="SAM" id="MobiDB-lite"/>
    </source>
</evidence>
<name>A0A3S3LGI9_9MICO</name>
<feature type="region of interest" description="Disordered" evidence="1">
    <location>
        <begin position="1"/>
        <end position="45"/>
    </location>
</feature>
<keyword evidence="2" id="KW-0812">Transmembrane</keyword>
<dbReference type="Proteomes" id="UP000285970">
    <property type="component" value="Unassembled WGS sequence"/>
</dbReference>
<dbReference type="AlphaFoldDB" id="A0A3S3LGI9"/>
<dbReference type="RefSeq" id="WP_108320231.1">
    <property type="nucleotide sequence ID" value="NZ_CBDRLV010000010.1"/>
</dbReference>
<reference evidence="3 4" key="1">
    <citation type="journal article" date="2018" name="Front. Microbiol.">
        <title>Novel Insights Into Bacterial Dimethylsulfoniopropionate Catabolism in the East China Sea.</title>
        <authorList>
            <person name="Liu J."/>
            <person name="Liu J."/>
            <person name="Zhang S.H."/>
            <person name="Liang J."/>
            <person name="Lin H."/>
            <person name="Song D."/>
            <person name="Yang G.P."/>
            <person name="Todd J.D."/>
            <person name="Zhang X.H."/>
        </authorList>
    </citation>
    <scope>NUCLEOTIDE SEQUENCE [LARGE SCALE GENOMIC DNA]</scope>
    <source>
        <strain evidence="3 4">ZYFD042</strain>
    </source>
</reference>
<protein>
    <submittedName>
        <fullName evidence="3">Uncharacterized protein</fullName>
    </submittedName>
</protein>
<evidence type="ECO:0000313" key="4">
    <source>
        <dbReference type="Proteomes" id="UP000285970"/>
    </source>
</evidence>
<dbReference type="EMBL" id="RBZY01000088">
    <property type="protein sequence ID" value="RWR15747.1"/>
    <property type="molecule type" value="Genomic_DNA"/>
</dbReference>
<comment type="caution">
    <text evidence="3">The sequence shown here is derived from an EMBL/GenBank/DDBJ whole genome shotgun (WGS) entry which is preliminary data.</text>
</comment>
<sequence>MTTSDNDAAAAAKDRFEDATDALQHASTNGSDGTARSGSHVADHVSVEIDEAKQQAESAIDTTLQSAVNAVEGARATYQRDPKKALITAGAVAIGLVALVTLLRRL</sequence>
<keyword evidence="2" id="KW-1133">Transmembrane helix</keyword>
<gene>
    <name evidence="3" type="ORF">D8Y23_15595</name>
</gene>
<feature type="compositionally biased region" description="Polar residues" evidence="1">
    <location>
        <begin position="25"/>
        <end position="37"/>
    </location>
</feature>
<evidence type="ECO:0000256" key="2">
    <source>
        <dbReference type="SAM" id="Phobius"/>
    </source>
</evidence>
<keyword evidence="2" id="KW-0472">Membrane</keyword>
<organism evidence="3 4">
    <name type="scientific">Microbacterium enclense</name>
    <dbReference type="NCBI Taxonomy" id="993073"/>
    <lineage>
        <taxon>Bacteria</taxon>
        <taxon>Bacillati</taxon>
        <taxon>Actinomycetota</taxon>
        <taxon>Actinomycetes</taxon>
        <taxon>Micrococcales</taxon>
        <taxon>Microbacteriaceae</taxon>
        <taxon>Microbacterium</taxon>
    </lineage>
</organism>
<accession>A0A3S3LGI9</accession>
<proteinExistence type="predicted"/>
<feature type="transmembrane region" description="Helical" evidence="2">
    <location>
        <begin position="85"/>
        <end position="103"/>
    </location>
</feature>
<dbReference type="OrthoDB" id="5082061at2"/>